<organism evidence="12">
    <name type="scientific">Candidatus Shikimatogenerans sp. AspAUS03</name>
    <dbReference type="NCBI Taxonomy" id="3158563"/>
    <lineage>
        <taxon>Bacteria</taxon>
        <taxon>Pseudomonadati</taxon>
        <taxon>Bacteroidota</taxon>
        <taxon>Flavobacteriia</taxon>
        <taxon>Flavobacteriales</taxon>
        <taxon>Candidatus Shikimatogenerans</taxon>
    </lineage>
</organism>
<feature type="binding site" evidence="7">
    <location>
        <position position="243"/>
    </location>
    <ligand>
        <name>K(+)</name>
        <dbReference type="ChEBI" id="CHEBI:29103"/>
    </ligand>
</feature>
<dbReference type="HAMAP" id="MF_00379">
    <property type="entry name" value="GTPase_MnmE"/>
    <property type="match status" value="1"/>
</dbReference>
<dbReference type="GO" id="GO:0003924">
    <property type="term" value="F:GTPase activity"/>
    <property type="evidence" value="ECO:0007669"/>
    <property type="project" value="UniProtKB-UniRule"/>
</dbReference>
<dbReference type="PANTHER" id="PTHR42714">
    <property type="entry name" value="TRNA MODIFICATION GTPASE GTPBP3"/>
    <property type="match status" value="1"/>
</dbReference>
<dbReference type="SUPFAM" id="SSF52540">
    <property type="entry name" value="P-loop containing nucleoside triphosphate hydrolases"/>
    <property type="match status" value="1"/>
</dbReference>
<evidence type="ECO:0000313" key="12">
    <source>
        <dbReference type="EMBL" id="XBT18888.1"/>
    </source>
</evidence>
<dbReference type="AlphaFoldDB" id="A0AAU7QSH6"/>
<dbReference type="GO" id="GO:0005525">
    <property type="term" value="F:GTP binding"/>
    <property type="evidence" value="ECO:0007669"/>
    <property type="project" value="UniProtKB-UniRule"/>
</dbReference>
<protein>
    <recommendedName>
        <fullName evidence="7">tRNA modification GTPase MnmE</fullName>
        <ecNumber evidence="7">3.6.-.-</ecNumber>
    </recommendedName>
</protein>
<dbReference type="InterPro" id="IPR006073">
    <property type="entry name" value="GTP-bd"/>
</dbReference>
<keyword evidence="6 7" id="KW-0342">GTP-binding</keyword>
<feature type="binding site" evidence="7">
    <location>
        <position position="246"/>
    </location>
    <ligand>
        <name>K(+)</name>
        <dbReference type="ChEBI" id="CHEBI:29103"/>
    </ligand>
</feature>
<dbReference type="EC" id="3.6.-.-" evidence="7"/>
<dbReference type="InterPro" id="IPR004520">
    <property type="entry name" value="GTPase_MnmE"/>
</dbReference>
<feature type="binding site" evidence="7">
    <location>
        <begin position="222"/>
        <end position="227"/>
    </location>
    <ligand>
        <name>GTP</name>
        <dbReference type="ChEBI" id="CHEBI:37565"/>
    </ligand>
</feature>
<evidence type="ECO:0000256" key="6">
    <source>
        <dbReference type="ARBA" id="ARBA00023134"/>
    </source>
</evidence>
<keyword evidence="3 7" id="KW-0547">Nucleotide-binding</keyword>
<dbReference type="GO" id="GO:0030488">
    <property type="term" value="P:tRNA methylation"/>
    <property type="evidence" value="ECO:0007669"/>
    <property type="project" value="TreeGrafter"/>
</dbReference>
<name>A0AAU7QSH6_9FLAO</name>
<dbReference type="Gene3D" id="3.30.1360.120">
    <property type="entry name" value="Probable tRNA modification gtpase trme, domain 1"/>
    <property type="match status" value="1"/>
</dbReference>
<feature type="binding site" evidence="7">
    <location>
        <begin position="241"/>
        <end position="247"/>
    </location>
    <ligand>
        <name>GTP</name>
        <dbReference type="ChEBI" id="CHEBI:37565"/>
    </ligand>
</feature>
<keyword evidence="7" id="KW-0378">Hydrolase</keyword>
<dbReference type="InterPro" id="IPR027266">
    <property type="entry name" value="TrmE/GcvT-like"/>
</dbReference>
<feature type="binding site" evidence="7">
    <location>
        <begin position="266"/>
        <end position="269"/>
    </location>
    <ligand>
        <name>GTP</name>
        <dbReference type="ChEBI" id="CHEBI:37565"/>
    </ligand>
</feature>
<keyword evidence="2 7" id="KW-0819">tRNA processing</keyword>
<dbReference type="Pfam" id="PF10396">
    <property type="entry name" value="TrmE_N"/>
    <property type="match status" value="1"/>
</dbReference>
<feature type="binding site" evidence="7">
    <location>
        <position position="20"/>
    </location>
    <ligand>
        <name>(6S)-5-formyl-5,6,7,8-tetrahydrofolate</name>
        <dbReference type="ChEBI" id="CHEBI:57457"/>
    </ligand>
</feature>
<evidence type="ECO:0000259" key="11">
    <source>
        <dbReference type="Pfam" id="PF12631"/>
    </source>
</evidence>
<feature type="binding site" evidence="7">
    <location>
        <position position="222"/>
    </location>
    <ligand>
        <name>K(+)</name>
        <dbReference type="ChEBI" id="CHEBI:29103"/>
    </ligand>
</feature>
<feature type="domain" description="GTP-binding protein TrmE N-terminal" evidence="10">
    <location>
        <begin position="3"/>
        <end position="117"/>
    </location>
</feature>
<sequence>MKTIVNISTPQGVGSIAVIRLSGKNSFKIIKKIFLKNKFNKNKNKVLGYIRYKKKIIDEVILLLYKNPNSYTGENVVEICCHGSIYIQKKIIKIILKLGARLSKNGEFTFRAFINKKINLLQAQNINNLILCESKIDHKISIYNFKKNNYKYIKNIKKKFIKILSYLEYYLDFSESNEILYNKNILFYINSIFYNLKKIIKYFKIYKLNKKFYKIILIGNTNVGKSTLFNALLNNNRSIVSNIKGTTRDYLIENIIINKLKIKIIDTAGYKNIKNKLEKFSIKNTNNLIKKSNLILFIFTIKNFKKNYKLYNNIKKQYKNKKIIKILNKIDLYKKYYIKKFTNYIKISAKKKTGIKKLKKKIKYIIKKNNINKYYKKFILTNSFYINYINLTLKKLKKIKKQIIDKTKYYDLIYIDILTCIKYLNYILGININNKNILKTIFKKFCLGK</sequence>
<gene>
    <name evidence="7 12" type="primary">mnmE</name>
    <name evidence="7" type="synonym">trmE</name>
    <name evidence="12" type="ORF">ABPD24_00240</name>
</gene>
<dbReference type="Pfam" id="PF01926">
    <property type="entry name" value="MMR_HSR1"/>
    <property type="match status" value="1"/>
</dbReference>
<dbReference type="NCBIfam" id="TIGR00231">
    <property type="entry name" value="small_GTP"/>
    <property type="match status" value="1"/>
</dbReference>
<evidence type="ECO:0000256" key="5">
    <source>
        <dbReference type="ARBA" id="ARBA00022958"/>
    </source>
</evidence>
<feature type="binding site" evidence="7">
    <location>
        <position position="241"/>
    </location>
    <ligand>
        <name>K(+)</name>
        <dbReference type="ChEBI" id="CHEBI:29103"/>
    </ligand>
</feature>
<dbReference type="Gene3D" id="3.40.50.300">
    <property type="entry name" value="P-loop containing nucleotide triphosphate hydrolases"/>
    <property type="match status" value="1"/>
</dbReference>
<evidence type="ECO:0000256" key="3">
    <source>
        <dbReference type="ARBA" id="ARBA00022741"/>
    </source>
</evidence>
<evidence type="ECO:0000256" key="4">
    <source>
        <dbReference type="ARBA" id="ARBA00022842"/>
    </source>
</evidence>
<dbReference type="Gene3D" id="1.20.120.430">
    <property type="entry name" value="tRNA modification GTPase MnmE domain 2"/>
    <property type="match status" value="1"/>
</dbReference>
<evidence type="ECO:0000259" key="9">
    <source>
        <dbReference type="Pfam" id="PF01926"/>
    </source>
</evidence>
<comment type="subcellular location">
    <subcellularLocation>
        <location evidence="7">Cytoplasm</location>
    </subcellularLocation>
</comment>
<dbReference type="InterPro" id="IPR027417">
    <property type="entry name" value="P-loop_NTPase"/>
</dbReference>
<dbReference type="GO" id="GO:0046872">
    <property type="term" value="F:metal ion binding"/>
    <property type="evidence" value="ECO:0007669"/>
    <property type="project" value="UniProtKB-KW"/>
</dbReference>
<dbReference type="Pfam" id="PF12631">
    <property type="entry name" value="MnmE_helical"/>
    <property type="match status" value="1"/>
</dbReference>
<proteinExistence type="inferred from homology"/>
<feature type="binding site" evidence="7">
    <location>
        <position position="78"/>
    </location>
    <ligand>
        <name>(6S)-5-formyl-5,6,7,8-tetrahydrofolate</name>
        <dbReference type="ChEBI" id="CHEBI:57457"/>
    </ligand>
</feature>
<dbReference type="CDD" id="cd14858">
    <property type="entry name" value="TrmE_N"/>
    <property type="match status" value="1"/>
</dbReference>
<feature type="binding site" evidence="7">
    <location>
        <position position="449"/>
    </location>
    <ligand>
        <name>(6S)-5-formyl-5,6,7,8-tetrahydrofolate</name>
        <dbReference type="ChEBI" id="CHEBI:57457"/>
    </ligand>
</feature>
<comment type="subunit">
    <text evidence="7">Homodimer. Heterotetramer of two MnmE and two MnmG subunits.</text>
</comment>
<accession>A0AAU7QSH6</accession>
<feature type="domain" description="G" evidence="9">
    <location>
        <begin position="214"/>
        <end position="329"/>
    </location>
</feature>
<dbReference type="SUPFAM" id="SSF103025">
    <property type="entry name" value="Folate-binding domain"/>
    <property type="match status" value="1"/>
</dbReference>
<dbReference type="PANTHER" id="PTHR42714:SF2">
    <property type="entry name" value="TRNA MODIFICATION GTPASE GTPBP3, MITOCHONDRIAL"/>
    <property type="match status" value="1"/>
</dbReference>
<evidence type="ECO:0000256" key="1">
    <source>
        <dbReference type="ARBA" id="ARBA00011043"/>
    </source>
</evidence>
<comment type="similarity">
    <text evidence="1 7 8">Belongs to the TRAFAC class TrmE-Era-EngA-EngB-Septin-like GTPase superfamily. TrmE GTPase family.</text>
</comment>
<reference evidence="12" key="1">
    <citation type="submission" date="2024-06" db="EMBL/GenBank/DDBJ databases">
        <title>Diversity, functionality, and evolutionary history of bacterial symbionts in false click beetles (Coleoptera, Throscidae).</title>
        <authorList>
            <person name="Wierz J.C."/>
            <person name="Malm H."/>
            <person name="Kaltenpoth M."/>
            <person name="Engl T."/>
        </authorList>
    </citation>
    <scope>NUCLEOTIDE SEQUENCE</scope>
    <source>
        <strain evidence="12">AspAUS03</strain>
    </source>
</reference>
<comment type="caution">
    <text evidence="7">Lacks conserved residue(s) required for the propagation of feature annotation.</text>
</comment>
<feature type="binding site" evidence="7">
    <location>
        <position position="117"/>
    </location>
    <ligand>
        <name>(6S)-5-formyl-5,6,7,8-tetrahydrofolate</name>
        <dbReference type="ChEBI" id="CHEBI:57457"/>
    </ligand>
</feature>
<dbReference type="InterPro" id="IPR005225">
    <property type="entry name" value="Small_GTP-bd"/>
</dbReference>
<evidence type="ECO:0000256" key="8">
    <source>
        <dbReference type="RuleBase" id="RU003313"/>
    </source>
</evidence>
<keyword evidence="4 7" id="KW-0460">Magnesium</keyword>
<evidence type="ECO:0000256" key="7">
    <source>
        <dbReference type="HAMAP-Rule" id="MF_00379"/>
    </source>
</evidence>
<evidence type="ECO:0000256" key="2">
    <source>
        <dbReference type="ARBA" id="ARBA00022694"/>
    </source>
</evidence>
<feature type="binding site" evidence="7">
    <location>
        <position position="226"/>
    </location>
    <ligand>
        <name>Mg(2+)</name>
        <dbReference type="ChEBI" id="CHEBI:18420"/>
    </ligand>
</feature>
<dbReference type="GO" id="GO:0005829">
    <property type="term" value="C:cytosol"/>
    <property type="evidence" value="ECO:0007669"/>
    <property type="project" value="TreeGrafter"/>
</dbReference>
<comment type="function">
    <text evidence="7">Exhibits a very high intrinsic GTPase hydrolysis rate. Involved in the addition of a carboxymethylaminomethyl (cmnm) group at the wobble position (U34) of certain tRNAs, forming tRNA-cmnm(5)s(2)U34.</text>
</comment>
<dbReference type="EMBL" id="CP157897">
    <property type="protein sequence ID" value="XBT18888.1"/>
    <property type="molecule type" value="Genomic_DNA"/>
</dbReference>
<feature type="binding site" evidence="7">
    <location>
        <position position="247"/>
    </location>
    <ligand>
        <name>Mg(2+)</name>
        <dbReference type="ChEBI" id="CHEBI:18420"/>
    </ligand>
</feature>
<comment type="cofactor">
    <cofactor evidence="7">
        <name>K(+)</name>
        <dbReference type="ChEBI" id="CHEBI:29103"/>
    </cofactor>
    <text evidence="7">Binds 1 potassium ion per subunit.</text>
</comment>
<evidence type="ECO:0000259" key="10">
    <source>
        <dbReference type="Pfam" id="PF10396"/>
    </source>
</evidence>
<dbReference type="InterPro" id="IPR027368">
    <property type="entry name" value="MnmE_dom2"/>
</dbReference>
<keyword evidence="7" id="KW-0963">Cytoplasm</keyword>
<dbReference type="NCBIfam" id="TIGR00450">
    <property type="entry name" value="mnmE_trmE_thdF"/>
    <property type="match status" value="1"/>
</dbReference>
<dbReference type="PRINTS" id="PR00449">
    <property type="entry name" value="RASTRNSFRMNG"/>
</dbReference>
<keyword evidence="5 7" id="KW-0630">Potassium</keyword>
<dbReference type="GO" id="GO:0002098">
    <property type="term" value="P:tRNA wobble uridine modification"/>
    <property type="evidence" value="ECO:0007669"/>
    <property type="project" value="TreeGrafter"/>
</dbReference>
<dbReference type="InterPro" id="IPR025867">
    <property type="entry name" value="MnmE_helical"/>
</dbReference>
<dbReference type="InterPro" id="IPR018948">
    <property type="entry name" value="GTP-bd_TrmE_N"/>
</dbReference>
<keyword evidence="7" id="KW-0479">Metal-binding</keyword>
<feature type="domain" description="MnmE helical" evidence="11">
    <location>
        <begin position="120"/>
        <end position="446"/>
    </location>
</feature>